<dbReference type="OrthoDB" id="7999055at2"/>
<evidence type="ECO:0000313" key="2">
    <source>
        <dbReference type="Proteomes" id="UP000246058"/>
    </source>
</evidence>
<proteinExistence type="predicted"/>
<dbReference type="Proteomes" id="UP000246058">
    <property type="component" value="Chromosome"/>
</dbReference>
<protein>
    <submittedName>
        <fullName evidence="1">Uncharacterized protein</fullName>
    </submittedName>
</protein>
<accession>A0A2U8W0X5</accession>
<name>A0A2U8W0X5_9HYPH</name>
<dbReference type="KEGG" id="meti:DK427_18940"/>
<sequence>MFDLDATLDLLDTPASPADDALAWAPRESGHGRAALAAALDDGLLSEEVDAILAGRRVVEAFPVRWGETPPAYATRAVAEMMAAYLQ</sequence>
<evidence type="ECO:0000313" key="1">
    <source>
        <dbReference type="EMBL" id="AWN39112.1"/>
    </source>
</evidence>
<organism evidence="1 2">
    <name type="scientific">Methylobacterium radiodurans</name>
    <dbReference type="NCBI Taxonomy" id="2202828"/>
    <lineage>
        <taxon>Bacteria</taxon>
        <taxon>Pseudomonadati</taxon>
        <taxon>Pseudomonadota</taxon>
        <taxon>Alphaproteobacteria</taxon>
        <taxon>Hyphomicrobiales</taxon>
        <taxon>Methylobacteriaceae</taxon>
        <taxon>Methylobacterium</taxon>
    </lineage>
</organism>
<gene>
    <name evidence="1" type="ORF">DK427_18940</name>
</gene>
<keyword evidence="2" id="KW-1185">Reference proteome</keyword>
<reference evidence="1 2" key="1">
    <citation type="submission" date="2018-05" db="EMBL/GenBank/DDBJ databases">
        <title>Complete Genome Sequence of Methylobacterium sp. 17Sr1-43.</title>
        <authorList>
            <person name="Srinivasan S."/>
        </authorList>
    </citation>
    <scope>NUCLEOTIDE SEQUENCE [LARGE SCALE GENOMIC DNA]</scope>
    <source>
        <strain evidence="1 2">17Sr1-43</strain>
    </source>
</reference>
<dbReference type="EMBL" id="CP029551">
    <property type="protein sequence ID" value="AWN39112.1"/>
    <property type="molecule type" value="Genomic_DNA"/>
</dbReference>
<dbReference type="AlphaFoldDB" id="A0A2U8W0X5"/>